<organism evidence="4 5">
    <name type="scientific">Blepharisma stoltei</name>
    <dbReference type="NCBI Taxonomy" id="1481888"/>
    <lineage>
        <taxon>Eukaryota</taxon>
        <taxon>Sar</taxon>
        <taxon>Alveolata</taxon>
        <taxon>Ciliophora</taxon>
        <taxon>Postciliodesmatophora</taxon>
        <taxon>Heterotrichea</taxon>
        <taxon>Heterotrichida</taxon>
        <taxon>Blepharismidae</taxon>
        <taxon>Blepharisma</taxon>
    </lineage>
</organism>
<keyword evidence="2 3" id="KW-0175">Coiled coil</keyword>
<protein>
    <submittedName>
        <fullName evidence="4">Uncharacterized protein</fullName>
    </submittedName>
</protein>
<evidence type="ECO:0000256" key="1">
    <source>
        <dbReference type="ARBA" id="ARBA00009291"/>
    </source>
</evidence>
<dbReference type="PANTHER" id="PTHR47057:SF1">
    <property type="entry name" value="AFADIN_ALPHA-ACTININ-BINDING PROTEIN"/>
    <property type="match status" value="1"/>
</dbReference>
<sequence length="304" mass="35913">MEDRQTKIDYISQVIASIDCPPIGNLENLSQENQEQTIKCLLEIISRFQREQYARQETTNKLFDTQNELKEASREIDRLTDTKYDLENEISRLQNSLTTNNLKFKQERDKLTQEREDLRKENAKLNSRDVQFQHEIKKQEAAYARLQDQLRKAISDREPVKNSIEVVQNIHTNGINLESAKGDREFLYFIQRGYERSMDQAGKLVEVLISNLNDCFKEMSKVIEFKTKERVNWKPIGIEEDAKEIENTAKERINLMKQATEDMEQLKDDDDFPSYTVPQLKQLLSIYKETIEQHQKLLTQMQEN</sequence>
<name>A0AAU9JJH9_9CILI</name>
<gene>
    <name evidence="4" type="ORF">BSTOLATCC_MIC40807</name>
</gene>
<dbReference type="EMBL" id="CAJZBQ010000040">
    <property type="protein sequence ID" value="CAG9326380.1"/>
    <property type="molecule type" value="Genomic_DNA"/>
</dbReference>
<feature type="coiled-coil region" evidence="3">
    <location>
        <begin position="238"/>
        <end position="304"/>
    </location>
</feature>
<feature type="coiled-coil region" evidence="3">
    <location>
        <begin position="55"/>
        <end position="156"/>
    </location>
</feature>
<accession>A0AAU9JJH9</accession>
<dbReference type="Proteomes" id="UP001162131">
    <property type="component" value="Unassembled WGS sequence"/>
</dbReference>
<dbReference type="AlphaFoldDB" id="A0AAU9JJH9"/>
<proteinExistence type="inferred from homology"/>
<comment type="caution">
    <text evidence="4">The sequence shown here is derived from an EMBL/GenBank/DDBJ whole genome shotgun (WGS) entry which is preliminary data.</text>
</comment>
<comment type="similarity">
    <text evidence="1">Belongs to the ADIP family.</text>
</comment>
<dbReference type="PANTHER" id="PTHR47057">
    <property type="entry name" value="AFADIN/ALPHA-ACTININ-BINDING"/>
    <property type="match status" value="1"/>
</dbReference>
<keyword evidence="5" id="KW-1185">Reference proteome</keyword>
<evidence type="ECO:0000256" key="3">
    <source>
        <dbReference type="SAM" id="Coils"/>
    </source>
</evidence>
<dbReference type="Pfam" id="PF11559">
    <property type="entry name" value="ADIP"/>
    <property type="match status" value="1"/>
</dbReference>
<dbReference type="InterPro" id="IPR021622">
    <property type="entry name" value="Afadin/alpha-actinin-bd"/>
</dbReference>
<evidence type="ECO:0000256" key="2">
    <source>
        <dbReference type="ARBA" id="ARBA00023054"/>
    </source>
</evidence>
<evidence type="ECO:0000313" key="5">
    <source>
        <dbReference type="Proteomes" id="UP001162131"/>
    </source>
</evidence>
<evidence type="ECO:0000313" key="4">
    <source>
        <dbReference type="EMBL" id="CAG9326380.1"/>
    </source>
</evidence>
<reference evidence="4" key="1">
    <citation type="submission" date="2021-09" db="EMBL/GenBank/DDBJ databases">
        <authorList>
            <consortium name="AG Swart"/>
            <person name="Singh M."/>
            <person name="Singh A."/>
            <person name="Seah K."/>
            <person name="Emmerich C."/>
        </authorList>
    </citation>
    <scope>NUCLEOTIDE SEQUENCE</scope>
    <source>
        <strain evidence="4">ATCC30299</strain>
    </source>
</reference>